<evidence type="ECO:0000256" key="1">
    <source>
        <dbReference type="SAM" id="MobiDB-lite"/>
    </source>
</evidence>
<dbReference type="Proteomes" id="UP001500731">
    <property type="component" value="Unassembled WGS sequence"/>
</dbReference>
<accession>A0ABP8PAG5</accession>
<evidence type="ECO:0000313" key="2">
    <source>
        <dbReference type="EMBL" id="GAA4484686.1"/>
    </source>
</evidence>
<feature type="region of interest" description="Disordered" evidence="1">
    <location>
        <begin position="1"/>
        <end position="28"/>
    </location>
</feature>
<proteinExistence type="predicted"/>
<gene>
    <name evidence="2" type="ORF">GCM10023171_17940</name>
</gene>
<organism evidence="2 3">
    <name type="scientific">Microbacterium panaciterrae</name>
    <dbReference type="NCBI Taxonomy" id="985759"/>
    <lineage>
        <taxon>Bacteria</taxon>
        <taxon>Bacillati</taxon>
        <taxon>Actinomycetota</taxon>
        <taxon>Actinomycetes</taxon>
        <taxon>Micrococcales</taxon>
        <taxon>Microbacteriaceae</taxon>
        <taxon>Microbacterium</taxon>
    </lineage>
</organism>
<protein>
    <submittedName>
        <fullName evidence="2">ATP/GTP-binding protein</fullName>
    </submittedName>
</protein>
<comment type="caution">
    <text evidence="2">The sequence shown here is derived from an EMBL/GenBank/DDBJ whole genome shotgun (WGS) entry which is preliminary data.</text>
</comment>
<dbReference type="EMBL" id="BAABGP010000012">
    <property type="protein sequence ID" value="GAA4484686.1"/>
    <property type="molecule type" value="Genomic_DNA"/>
</dbReference>
<name>A0ABP8PAG5_9MICO</name>
<keyword evidence="3" id="KW-1185">Reference proteome</keyword>
<sequence length="292" mass="30481">MVVTEPGTPGTSEPGAGPADFTPGPSQCVDKFAKPAPAETPCSNGKGWWDNTRQCYWTLDDPQRSAPGRDASVGAFYSCDPLPSFCASVPVGACFGISQWLDAPPPGIQRYTPAQAAGKLAKTFVLTAIEIGMVPEQKVHTDDPAGTAAYRRTWVGIPVWLWVNNPTPTSWGPESRTATLGGVTVTATAKVQSLTWNSGDGQNVTCGAGTPFNAVAYANTAAVDSPTCGLRYQHTSKGGTFTVSATTNWVVEWSGGGQTGNIQMPTTSTSTTLRVGELQSVNVVAPAGDTNH</sequence>
<evidence type="ECO:0000313" key="3">
    <source>
        <dbReference type="Proteomes" id="UP001500731"/>
    </source>
</evidence>
<reference evidence="3" key="1">
    <citation type="journal article" date="2019" name="Int. J. Syst. Evol. Microbiol.">
        <title>The Global Catalogue of Microorganisms (GCM) 10K type strain sequencing project: providing services to taxonomists for standard genome sequencing and annotation.</title>
        <authorList>
            <consortium name="The Broad Institute Genomics Platform"/>
            <consortium name="The Broad Institute Genome Sequencing Center for Infectious Disease"/>
            <person name="Wu L."/>
            <person name="Ma J."/>
        </authorList>
    </citation>
    <scope>NUCLEOTIDE SEQUENCE [LARGE SCALE GENOMIC DNA]</scope>
    <source>
        <strain evidence="3">JCM 17839</strain>
    </source>
</reference>